<evidence type="ECO:0000313" key="2">
    <source>
        <dbReference type="Proteomes" id="UP000054324"/>
    </source>
</evidence>
<dbReference type="KEGG" id="ovi:T265_02013"/>
<dbReference type="Proteomes" id="UP000054324">
    <property type="component" value="Unassembled WGS sequence"/>
</dbReference>
<sequence>MKINKVVDGEKEIEMLLVTAKCAEIPSVPGDVELQERPKIVSYFRPEPNEQVVLKKDLPPLEEDRIPPCMQL</sequence>
<dbReference type="CTD" id="20316201"/>
<keyword evidence="2" id="KW-1185">Reference proteome</keyword>
<dbReference type="GeneID" id="20316201"/>
<organism evidence="1 2">
    <name type="scientific">Opisthorchis viverrini</name>
    <name type="common">Southeast Asian liver fluke</name>
    <dbReference type="NCBI Taxonomy" id="6198"/>
    <lineage>
        <taxon>Eukaryota</taxon>
        <taxon>Metazoa</taxon>
        <taxon>Spiralia</taxon>
        <taxon>Lophotrochozoa</taxon>
        <taxon>Platyhelminthes</taxon>
        <taxon>Trematoda</taxon>
        <taxon>Digenea</taxon>
        <taxon>Opisthorchiida</taxon>
        <taxon>Opisthorchiata</taxon>
        <taxon>Opisthorchiidae</taxon>
        <taxon>Opisthorchis</taxon>
    </lineage>
</organism>
<accession>A0A075AIK2</accession>
<reference evidence="1 2" key="1">
    <citation type="submission" date="2013-11" db="EMBL/GenBank/DDBJ databases">
        <title>Opisthorchis viverrini - life in the bile duct.</title>
        <authorList>
            <person name="Young N.D."/>
            <person name="Nagarajan N."/>
            <person name="Lin S.J."/>
            <person name="Korhonen P.K."/>
            <person name="Jex A.R."/>
            <person name="Hall R.S."/>
            <person name="Safavi-Hemami H."/>
            <person name="Kaewkong W."/>
            <person name="Bertrand D."/>
            <person name="Gao S."/>
            <person name="Seet Q."/>
            <person name="Wongkham S."/>
            <person name="Teh B.T."/>
            <person name="Wongkham C."/>
            <person name="Intapan P.M."/>
            <person name="Maleewong W."/>
            <person name="Yang X."/>
            <person name="Hu M."/>
            <person name="Wang Z."/>
            <person name="Hofmann A."/>
            <person name="Sternberg P.W."/>
            <person name="Tan P."/>
            <person name="Wang J."/>
            <person name="Gasser R.B."/>
        </authorList>
    </citation>
    <scope>NUCLEOTIDE SEQUENCE [LARGE SCALE GENOMIC DNA]</scope>
</reference>
<evidence type="ECO:0000313" key="1">
    <source>
        <dbReference type="EMBL" id="KER31779.1"/>
    </source>
</evidence>
<dbReference type="AlphaFoldDB" id="A0A075AIK2"/>
<dbReference type="EMBL" id="KL596641">
    <property type="protein sequence ID" value="KER31779.1"/>
    <property type="molecule type" value="Genomic_DNA"/>
</dbReference>
<dbReference type="RefSeq" id="XP_009164425.1">
    <property type="nucleotide sequence ID" value="XM_009166161.1"/>
</dbReference>
<name>A0A075AIK2_OPIVI</name>
<gene>
    <name evidence="1" type="ORF">T265_02013</name>
</gene>
<protein>
    <submittedName>
        <fullName evidence="1">Uncharacterized protein</fullName>
    </submittedName>
</protein>
<proteinExistence type="predicted"/>